<feature type="transmembrane region" description="Helical" evidence="7">
    <location>
        <begin position="413"/>
        <end position="436"/>
    </location>
</feature>
<feature type="transmembrane region" description="Helical" evidence="7">
    <location>
        <begin position="75"/>
        <end position="97"/>
    </location>
</feature>
<evidence type="ECO:0000313" key="9">
    <source>
        <dbReference type="EMBL" id="MFC5947533.1"/>
    </source>
</evidence>
<evidence type="ECO:0000256" key="5">
    <source>
        <dbReference type="ARBA" id="ARBA00022989"/>
    </source>
</evidence>
<accession>A0ABW1I3M6</accession>
<evidence type="ECO:0000256" key="6">
    <source>
        <dbReference type="ARBA" id="ARBA00023136"/>
    </source>
</evidence>
<dbReference type="InterPro" id="IPR011701">
    <property type="entry name" value="MFS"/>
</dbReference>
<evidence type="ECO:0000259" key="8">
    <source>
        <dbReference type="PROSITE" id="PS50850"/>
    </source>
</evidence>
<feature type="transmembrane region" description="Helical" evidence="7">
    <location>
        <begin position="134"/>
        <end position="157"/>
    </location>
</feature>
<gene>
    <name evidence="9" type="ORF">ACFQH9_04495</name>
</gene>
<evidence type="ECO:0000256" key="3">
    <source>
        <dbReference type="ARBA" id="ARBA00022475"/>
    </source>
</evidence>
<comment type="caution">
    <text evidence="9">The sequence shown here is derived from an EMBL/GenBank/DDBJ whole genome shotgun (WGS) entry which is preliminary data.</text>
</comment>
<feature type="domain" description="Major facilitator superfamily (MFS) profile" evidence="8">
    <location>
        <begin position="8"/>
        <end position="440"/>
    </location>
</feature>
<feature type="transmembrane region" description="Helical" evidence="7">
    <location>
        <begin position="217"/>
        <end position="234"/>
    </location>
</feature>
<dbReference type="InterPro" id="IPR036259">
    <property type="entry name" value="MFS_trans_sf"/>
</dbReference>
<organism evidence="9 10">
    <name type="scientific">Pseudonocardia lutea</name>
    <dbReference type="NCBI Taxonomy" id="2172015"/>
    <lineage>
        <taxon>Bacteria</taxon>
        <taxon>Bacillati</taxon>
        <taxon>Actinomycetota</taxon>
        <taxon>Actinomycetes</taxon>
        <taxon>Pseudonocardiales</taxon>
        <taxon>Pseudonocardiaceae</taxon>
        <taxon>Pseudonocardia</taxon>
    </lineage>
</organism>
<dbReference type="PROSITE" id="PS50850">
    <property type="entry name" value="MFS"/>
    <property type="match status" value="1"/>
</dbReference>
<feature type="transmembrane region" description="Helical" evidence="7">
    <location>
        <begin position="103"/>
        <end position="122"/>
    </location>
</feature>
<dbReference type="InterPro" id="IPR020846">
    <property type="entry name" value="MFS_dom"/>
</dbReference>
<sequence length="443" mass="45106">MTGRQRLIAVLLLGASFMLSVDFSILNIALPVVGDAVGLDVDRLSWVSTAFALPAAGLALLFGRLGDVFGRRGMFMAGLAVLAGASLLGGFAGNAVLLLGARALQGVAAAATAPAALSLLITSFPDKRLRARMLGVNGALLSGGFTVGALAGGLLVGGLSWRWAFLVNVPVALVILLLTLFVVPVSRSPGGVRLDVAGAATVTAGLLGVVFGITERSLPALLAGVVLLVAFVSIERRAPVPLVALDLLVRRSVRLGNLAVLTIFSMEAGLIFLMTIYMQEVLHLGPLQTGLVFGVPGLASIAAGVVAGRVIGHRGARPVLLTAMCVQGGFTAPLLLLGHGVVWLWLLIPALFIGFFGHITSVVAATVTATTDVPDADAGLATGLVTVSQRTATALGVPVLGGVMALRGDLLSGIHLALVVDVVITLVVIVVVAVGLRPSDAVR</sequence>
<keyword evidence="4 7" id="KW-0812">Transmembrane</keyword>
<dbReference type="Proteomes" id="UP001596119">
    <property type="component" value="Unassembled WGS sequence"/>
</dbReference>
<name>A0ABW1I3M6_9PSEU</name>
<reference evidence="10" key="1">
    <citation type="journal article" date="2019" name="Int. J. Syst. Evol. Microbiol.">
        <title>The Global Catalogue of Microorganisms (GCM) 10K type strain sequencing project: providing services to taxonomists for standard genome sequencing and annotation.</title>
        <authorList>
            <consortium name="The Broad Institute Genomics Platform"/>
            <consortium name="The Broad Institute Genome Sequencing Center for Infectious Disease"/>
            <person name="Wu L."/>
            <person name="Ma J."/>
        </authorList>
    </citation>
    <scope>NUCLEOTIDE SEQUENCE [LARGE SCALE GENOMIC DNA]</scope>
    <source>
        <strain evidence="10">CGMCC 4.7397</strain>
    </source>
</reference>
<keyword evidence="6 7" id="KW-0472">Membrane</keyword>
<evidence type="ECO:0000256" key="1">
    <source>
        <dbReference type="ARBA" id="ARBA00004651"/>
    </source>
</evidence>
<evidence type="ECO:0000256" key="2">
    <source>
        <dbReference type="ARBA" id="ARBA00022448"/>
    </source>
</evidence>
<evidence type="ECO:0000313" key="10">
    <source>
        <dbReference type="Proteomes" id="UP001596119"/>
    </source>
</evidence>
<protein>
    <submittedName>
        <fullName evidence="9">MFS transporter</fullName>
    </submittedName>
</protein>
<dbReference type="EMBL" id="JBHSQK010000007">
    <property type="protein sequence ID" value="MFC5947533.1"/>
    <property type="molecule type" value="Genomic_DNA"/>
</dbReference>
<keyword evidence="5 7" id="KW-1133">Transmembrane helix</keyword>
<feature type="transmembrane region" description="Helical" evidence="7">
    <location>
        <begin position="290"/>
        <end position="312"/>
    </location>
</feature>
<evidence type="ECO:0000256" key="7">
    <source>
        <dbReference type="SAM" id="Phobius"/>
    </source>
</evidence>
<feature type="transmembrane region" description="Helical" evidence="7">
    <location>
        <begin position="163"/>
        <end position="185"/>
    </location>
</feature>
<dbReference type="CDD" id="cd17321">
    <property type="entry name" value="MFS_MMR_MDR_like"/>
    <property type="match status" value="1"/>
</dbReference>
<feature type="transmembrane region" description="Helical" evidence="7">
    <location>
        <begin position="7"/>
        <end position="32"/>
    </location>
</feature>
<dbReference type="RefSeq" id="WP_379564473.1">
    <property type="nucleotide sequence ID" value="NZ_JBHSQK010000007.1"/>
</dbReference>
<feature type="transmembrane region" description="Helical" evidence="7">
    <location>
        <begin position="192"/>
        <end position="211"/>
    </location>
</feature>
<keyword evidence="10" id="KW-1185">Reference proteome</keyword>
<feature type="transmembrane region" description="Helical" evidence="7">
    <location>
        <begin position="343"/>
        <end position="367"/>
    </location>
</feature>
<comment type="subcellular location">
    <subcellularLocation>
        <location evidence="1">Cell membrane</location>
        <topology evidence="1">Multi-pass membrane protein</topology>
    </subcellularLocation>
</comment>
<dbReference type="Gene3D" id="1.20.1250.20">
    <property type="entry name" value="MFS general substrate transporter like domains"/>
    <property type="match status" value="1"/>
</dbReference>
<feature type="transmembrane region" description="Helical" evidence="7">
    <location>
        <begin position="44"/>
        <end position="63"/>
    </location>
</feature>
<dbReference type="PANTHER" id="PTHR42718:SF46">
    <property type="entry name" value="BLR6921 PROTEIN"/>
    <property type="match status" value="1"/>
</dbReference>
<dbReference type="PANTHER" id="PTHR42718">
    <property type="entry name" value="MAJOR FACILITATOR SUPERFAMILY MULTIDRUG TRANSPORTER MFSC"/>
    <property type="match status" value="1"/>
</dbReference>
<feature type="transmembrane region" description="Helical" evidence="7">
    <location>
        <begin position="255"/>
        <end position="278"/>
    </location>
</feature>
<keyword evidence="3" id="KW-1003">Cell membrane</keyword>
<dbReference type="SUPFAM" id="SSF103473">
    <property type="entry name" value="MFS general substrate transporter"/>
    <property type="match status" value="1"/>
</dbReference>
<proteinExistence type="predicted"/>
<keyword evidence="2" id="KW-0813">Transport</keyword>
<dbReference type="Gene3D" id="1.20.1720.10">
    <property type="entry name" value="Multidrug resistance protein D"/>
    <property type="match status" value="1"/>
</dbReference>
<evidence type="ECO:0000256" key="4">
    <source>
        <dbReference type="ARBA" id="ARBA00022692"/>
    </source>
</evidence>
<dbReference type="Pfam" id="PF07690">
    <property type="entry name" value="MFS_1"/>
    <property type="match status" value="1"/>
</dbReference>
<dbReference type="PRINTS" id="PR01036">
    <property type="entry name" value="TCRTETB"/>
</dbReference>